<organism evidence="9 10">
    <name type="scientific">Olivibacter ginsenosidimutans</name>
    <dbReference type="NCBI Taxonomy" id="1176537"/>
    <lineage>
        <taxon>Bacteria</taxon>
        <taxon>Pseudomonadati</taxon>
        <taxon>Bacteroidota</taxon>
        <taxon>Sphingobacteriia</taxon>
        <taxon>Sphingobacteriales</taxon>
        <taxon>Sphingobacteriaceae</taxon>
        <taxon>Olivibacter</taxon>
    </lineage>
</organism>
<keyword evidence="3" id="KW-1003">Cell membrane</keyword>
<evidence type="ECO:0000313" key="10">
    <source>
        <dbReference type="Proteomes" id="UP001501411"/>
    </source>
</evidence>
<evidence type="ECO:0000256" key="6">
    <source>
        <dbReference type="ARBA" id="ARBA00023136"/>
    </source>
</evidence>
<feature type="domain" description="Major facilitator superfamily (MFS) profile" evidence="8">
    <location>
        <begin position="17"/>
        <end position="526"/>
    </location>
</feature>
<dbReference type="RefSeq" id="WP_345232319.1">
    <property type="nucleotide sequence ID" value="NZ_BAABIQ010000038.1"/>
</dbReference>
<proteinExistence type="predicted"/>
<dbReference type="InterPro" id="IPR011701">
    <property type="entry name" value="MFS"/>
</dbReference>
<keyword evidence="4 7" id="KW-0812">Transmembrane</keyword>
<dbReference type="EMBL" id="BAABIQ010000038">
    <property type="protein sequence ID" value="GAA4797055.1"/>
    <property type="molecule type" value="Genomic_DNA"/>
</dbReference>
<feature type="transmembrane region" description="Helical" evidence="7">
    <location>
        <begin position="411"/>
        <end position="440"/>
    </location>
</feature>
<dbReference type="SUPFAM" id="SSF103473">
    <property type="entry name" value="MFS general substrate transporter"/>
    <property type="match status" value="2"/>
</dbReference>
<dbReference type="InterPro" id="IPR020846">
    <property type="entry name" value="MFS_dom"/>
</dbReference>
<evidence type="ECO:0000256" key="3">
    <source>
        <dbReference type="ARBA" id="ARBA00022475"/>
    </source>
</evidence>
<evidence type="ECO:0000256" key="7">
    <source>
        <dbReference type="SAM" id="Phobius"/>
    </source>
</evidence>
<keyword evidence="10" id="KW-1185">Reference proteome</keyword>
<dbReference type="PROSITE" id="PS50850">
    <property type="entry name" value="MFS"/>
    <property type="match status" value="1"/>
</dbReference>
<dbReference type="Proteomes" id="UP001501411">
    <property type="component" value="Unassembled WGS sequence"/>
</dbReference>
<keyword evidence="5 7" id="KW-1133">Transmembrane helix</keyword>
<feature type="transmembrane region" description="Helical" evidence="7">
    <location>
        <begin position="54"/>
        <end position="76"/>
    </location>
</feature>
<evidence type="ECO:0000259" key="8">
    <source>
        <dbReference type="PROSITE" id="PS50850"/>
    </source>
</evidence>
<dbReference type="Gene3D" id="1.20.1250.20">
    <property type="entry name" value="MFS general substrate transporter like domains"/>
    <property type="match status" value="2"/>
</dbReference>
<feature type="transmembrane region" description="Helical" evidence="7">
    <location>
        <begin position="189"/>
        <end position="208"/>
    </location>
</feature>
<feature type="transmembrane region" description="Helical" evidence="7">
    <location>
        <begin position="113"/>
        <end position="137"/>
    </location>
</feature>
<feature type="transmembrane region" description="Helical" evidence="7">
    <location>
        <begin position="158"/>
        <end position="177"/>
    </location>
</feature>
<protein>
    <recommendedName>
        <fullName evidence="8">Major facilitator superfamily (MFS) profile domain-containing protein</fullName>
    </recommendedName>
</protein>
<reference evidence="10" key="1">
    <citation type="journal article" date="2019" name="Int. J. Syst. Evol. Microbiol.">
        <title>The Global Catalogue of Microorganisms (GCM) 10K type strain sequencing project: providing services to taxonomists for standard genome sequencing and annotation.</title>
        <authorList>
            <consortium name="The Broad Institute Genomics Platform"/>
            <consortium name="The Broad Institute Genome Sequencing Center for Infectious Disease"/>
            <person name="Wu L."/>
            <person name="Ma J."/>
        </authorList>
    </citation>
    <scope>NUCLEOTIDE SEQUENCE [LARGE SCALE GENOMIC DNA]</scope>
    <source>
        <strain evidence="10">JCM 18200</strain>
    </source>
</reference>
<dbReference type="PANTHER" id="PTHR43045">
    <property type="entry name" value="SHIKIMATE TRANSPORTER"/>
    <property type="match status" value="1"/>
</dbReference>
<name>A0ABP9BQ54_9SPHI</name>
<dbReference type="InterPro" id="IPR036259">
    <property type="entry name" value="MFS_trans_sf"/>
</dbReference>
<accession>A0ABP9BQ54</accession>
<keyword evidence="2" id="KW-0813">Transport</keyword>
<comment type="caution">
    <text evidence="9">The sequence shown here is derived from an EMBL/GenBank/DDBJ whole genome shotgun (WGS) entry which is preliminary data.</text>
</comment>
<evidence type="ECO:0000256" key="4">
    <source>
        <dbReference type="ARBA" id="ARBA00022692"/>
    </source>
</evidence>
<feature type="transmembrane region" description="Helical" evidence="7">
    <location>
        <begin position="311"/>
        <end position="328"/>
    </location>
</feature>
<feature type="transmembrane region" description="Helical" evidence="7">
    <location>
        <begin position="500"/>
        <end position="518"/>
    </location>
</feature>
<feature type="transmembrane region" description="Helical" evidence="7">
    <location>
        <begin position="284"/>
        <end position="304"/>
    </location>
</feature>
<feature type="transmembrane region" description="Helical" evidence="7">
    <location>
        <begin position="452"/>
        <end position="474"/>
    </location>
</feature>
<sequence>MAIHTSSEASSKGLWKVIGASSLGTLIEWYDFYIFGSLAVIISTKFFPADNPTAAFLSTLATFAAGFVVRPFGALFFGRLGDMIGRKYTFMVTLLIMGLSTVAIGLIPEYKTIGFLAPVLVLLLRLLQGLALGGEYGGAATYVAEHAEPHRKGERTSWIQTTASFGLFISLAVILLTRKSMSDEAFANWGWRVPFLISIFMVIISYFIRRNMAESPLFQQVKAAGKVSTNPLKESFGHKFNFKFVLLALFGAAMGQGVVFYTGQFYTLSYLQRVCNLDFDQTNYILGIAIFLGTGLFIFFGWLSDKWSRKAIMLIGMLLAVLTYRPIYDKIYQLADVTTKVEMTEDAKVTHHQEAVLHGDYGADMARVTTQHRFYTDGTMQDEIIREYVVKKTGDVVHTDHTIAIKLSNTAMWIVVLLVFLQVVYVTMVYGPIAAFLVELFPVKIRYTSMSLPYHIGNGIFGGLMPTVATYLVARAQTANASAEKAGEQLPFDKPYLEGLWYPIIIIGISLIIGLVYISNKKEKQQEDVH</sequence>
<gene>
    <name evidence="9" type="ORF">GCM10023231_26940</name>
</gene>
<dbReference type="PANTHER" id="PTHR43045:SF7">
    <property type="entry name" value="MAJOR FACILITATOR SUPERFAMILY TRANSPORTER"/>
    <property type="match status" value="1"/>
</dbReference>
<feature type="transmembrane region" description="Helical" evidence="7">
    <location>
        <begin position="244"/>
        <end position="264"/>
    </location>
</feature>
<evidence type="ECO:0000256" key="2">
    <source>
        <dbReference type="ARBA" id="ARBA00022448"/>
    </source>
</evidence>
<evidence type="ECO:0000256" key="5">
    <source>
        <dbReference type="ARBA" id="ARBA00022989"/>
    </source>
</evidence>
<dbReference type="InterPro" id="IPR005829">
    <property type="entry name" value="Sugar_transporter_CS"/>
</dbReference>
<evidence type="ECO:0000313" key="9">
    <source>
        <dbReference type="EMBL" id="GAA4797055.1"/>
    </source>
</evidence>
<dbReference type="PROSITE" id="PS00217">
    <property type="entry name" value="SUGAR_TRANSPORT_2"/>
    <property type="match status" value="1"/>
</dbReference>
<keyword evidence="6 7" id="KW-0472">Membrane</keyword>
<comment type="subcellular location">
    <subcellularLocation>
        <location evidence="1">Cell membrane</location>
        <topology evidence="1">Multi-pass membrane protein</topology>
    </subcellularLocation>
</comment>
<evidence type="ECO:0000256" key="1">
    <source>
        <dbReference type="ARBA" id="ARBA00004651"/>
    </source>
</evidence>
<feature type="transmembrane region" description="Helical" evidence="7">
    <location>
        <begin position="88"/>
        <end position="107"/>
    </location>
</feature>
<dbReference type="Pfam" id="PF07690">
    <property type="entry name" value="MFS_1"/>
    <property type="match status" value="1"/>
</dbReference>